<evidence type="ECO:0008006" key="3">
    <source>
        <dbReference type="Google" id="ProtNLM"/>
    </source>
</evidence>
<sequence length="119" mass="13580">MSSTGASSELRFPKLNSENYREWAVNMKATLKSKMLWRIVDGSEPEPAKPEGMLPSDLTAAKAWKATQKEYTDWLLQDDAAQGTMLITADKSAQTHVVDCKNVKEMWDMWKKVYVTHQQ</sequence>
<accession>A0A1Y2IPV7</accession>
<dbReference type="STRING" id="1353009.A0A1Y2IPV7"/>
<name>A0A1Y2IPV7_TRAC3</name>
<protein>
    <recommendedName>
        <fullName evidence="3">DUF4219 domain-containing protein</fullName>
    </recommendedName>
</protein>
<evidence type="ECO:0000313" key="1">
    <source>
        <dbReference type="EMBL" id="OSD02002.1"/>
    </source>
</evidence>
<dbReference type="AlphaFoldDB" id="A0A1Y2IPV7"/>
<dbReference type="Pfam" id="PF14223">
    <property type="entry name" value="Retrotran_gag_2"/>
    <property type="match status" value="1"/>
</dbReference>
<keyword evidence="2" id="KW-1185">Reference proteome</keyword>
<evidence type="ECO:0000313" key="2">
    <source>
        <dbReference type="Proteomes" id="UP000193067"/>
    </source>
</evidence>
<dbReference type="EMBL" id="KZ084108">
    <property type="protein sequence ID" value="OSD02002.1"/>
    <property type="molecule type" value="Genomic_DNA"/>
</dbReference>
<dbReference type="Proteomes" id="UP000193067">
    <property type="component" value="Unassembled WGS sequence"/>
</dbReference>
<organism evidence="1 2">
    <name type="scientific">Trametes coccinea (strain BRFM310)</name>
    <name type="common">Pycnoporus coccineus</name>
    <dbReference type="NCBI Taxonomy" id="1353009"/>
    <lineage>
        <taxon>Eukaryota</taxon>
        <taxon>Fungi</taxon>
        <taxon>Dikarya</taxon>
        <taxon>Basidiomycota</taxon>
        <taxon>Agaricomycotina</taxon>
        <taxon>Agaricomycetes</taxon>
        <taxon>Polyporales</taxon>
        <taxon>Polyporaceae</taxon>
        <taxon>Trametes</taxon>
    </lineage>
</organism>
<gene>
    <name evidence="1" type="ORF">PYCCODRAFT_1468265</name>
</gene>
<proteinExistence type="predicted"/>
<reference evidence="1 2" key="1">
    <citation type="journal article" date="2015" name="Biotechnol. Biofuels">
        <title>Enhanced degradation of softwood versus hardwood by the white-rot fungus Pycnoporus coccineus.</title>
        <authorList>
            <person name="Couturier M."/>
            <person name="Navarro D."/>
            <person name="Chevret D."/>
            <person name="Henrissat B."/>
            <person name="Piumi F."/>
            <person name="Ruiz-Duenas F.J."/>
            <person name="Martinez A.T."/>
            <person name="Grigoriev I.V."/>
            <person name="Riley R."/>
            <person name="Lipzen A."/>
            <person name="Berrin J.G."/>
            <person name="Master E.R."/>
            <person name="Rosso M.N."/>
        </authorList>
    </citation>
    <scope>NUCLEOTIDE SEQUENCE [LARGE SCALE GENOMIC DNA]</scope>
    <source>
        <strain evidence="1 2">BRFM310</strain>
    </source>
</reference>
<dbReference type="OrthoDB" id="2754445at2759"/>